<feature type="transmembrane region" description="Helical" evidence="1">
    <location>
        <begin position="15"/>
        <end position="42"/>
    </location>
</feature>
<dbReference type="Proteomes" id="UP000724686">
    <property type="component" value="Unassembled WGS sequence"/>
</dbReference>
<dbReference type="InterPro" id="IPR009630">
    <property type="entry name" value="DUF1229"/>
</dbReference>
<keyword evidence="3" id="KW-1185">Reference proteome</keyword>
<dbReference type="EMBL" id="JAFFPU010000033">
    <property type="protein sequence ID" value="MBM9577283.1"/>
    <property type="molecule type" value="Genomic_DNA"/>
</dbReference>
<comment type="caution">
    <text evidence="2">The sequence shown here is derived from an EMBL/GenBank/DDBJ whole genome shotgun (WGS) entry which is preliminary data.</text>
</comment>
<gene>
    <name evidence="2" type="ORF">JWG45_08975</name>
</gene>
<feature type="transmembrane region" description="Helical" evidence="1">
    <location>
        <begin position="163"/>
        <end position="183"/>
    </location>
</feature>
<reference evidence="2 3" key="1">
    <citation type="submission" date="2021-02" db="EMBL/GenBank/DDBJ databases">
        <title>Leptospira ainlahdjerensis sp. nov., Leptospira ainazelensis sp. nov., Leptospira abararensis sp. nov. and Leptospira chreensis sp. nov., four new species isolated from water sources in Algeria.</title>
        <authorList>
            <person name="Amara Korba A."/>
            <person name="Kainiu M."/>
            <person name="Vincent A.T."/>
            <person name="Mariet J.-F."/>
            <person name="Veyrier F.J."/>
            <person name="Goarant C."/>
            <person name="Picardeau M."/>
        </authorList>
    </citation>
    <scope>NUCLEOTIDE SEQUENCE [LARGE SCALE GENOMIC DNA]</scope>
    <source>
        <strain evidence="2 3">201903070</strain>
    </source>
</reference>
<organism evidence="2 3">
    <name type="scientific">Leptospira ainlahdjerensis</name>
    <dbReference type="NCBI Taxonomy" id="2810033"/>
    <lineage>
        <taxon>Bacteria</taxon>
        <taxon>Pseudomonadati</taxon>
        <taxon>Spirochaetota</taxon>
        <taxon>Spirochaetia</taxon>
        <taxon>Leptospirales</taxon>
        <taxon>Leptospiraceae</taxon>
        <taxon>Leptospira</taxon>
    </lineage>
</organism>
<evidence type="ECO:0000313" key="2">
    <source>
        <dbReference type="EMBL" id="MBM9577283.1"/>
    </source>
</evidence>
<keyword evidence="1" id="KW-1133">Transmembrane helix</keyword>
<sequence length="412" mass="47906">MNFFLFKVRLFSLPAIYWVCSLLIGFGSVSVRLSLLTIVLSFSLSIYLLRRIKLNIFSILLLLLLVGFLFTYYLFYEVPVLPNEIDGKLYLVWYLFKALPVFFSFLIILGLPDATQKKLFFIGIAFGMFLFAIVNTLATVAYLDPPYYGKAYHLFLRSEYNSPGITILASMLPIALFCFEGYFSEIKTHLKAKQLFFGVVFLISLFISFLFSARTFFFIVLLNVVVLSVIWLWRSLVFSEKSRIYKISISLVVAISLILLIFFFLNFTEIGQRMLHGVYSEKINHQVDYWTTIRKGFFVYPKIQINSSFTFWYHNFFYDTHKTSGPFTALLIYAYFIISFVLLLIRLTEKAKNAIEYFHFYVCFLPYLFTSIPWESSEPQMIALYSGLGALISTLQKDDSPISNSKQKTEID</sequence>
<feature type="transmembrane region" description="Helical" evidence="1">
    <location>
        <begin position="54"/>
        <end position="76"/>
    </location>
</feature>
<proteinExistence type="predicted"/>
<evidence type="ECO:0000313" key="3">
    <source>
        <dbReference type="Proteomes" id="UP000724686"/>
    </source>
</evidence>
<dbReference type="RefSeq" id="WP_205279419.1">
    <property type="nucleotide sequence ID" value="NZ_JAFFPU010000033.1"/>
</dbReference>
<feature type="transmembrane region" description="Helical" evidence="1">
    <location>
        <begin position="327"/>
        <end position="345"/>
    </location>
</feature>
<feature type="transmembrane region" description="Helical" evidence="1">
    <location>
        <begin position="217"/>
        <end position="237"/>
    </location>
</feature>
<feature type="transmembrane region" description="Helical" evidence="1">
    <location>
        <begin position="91"/>
        <end position="112"/>
    </location>
</feature>
<keyword evidence="1" id="KW-0812">Transmembrane</keyword>
<evidence type="ECO:0000256" key="1">
    <source>
        <dbReference type="SAM" id="Phobius"/>
    </source>
</evidence>
<feature type="transmembrane region" description="Helical" evidence="1">
    <location>
        <begin position="244"/>
        <end position="265"/>
    </location>
</feature>
<feature type="transmembrane region" description="Helical" evidence="1">
    <location>
        <begin position="195"/>
        <end position="211"/>
    </location>
</feature>
<feature type="transmembrane region" description="Helical" evidence="1">
    <location>
        <begin position="119"/>
        <end position="143"/>
    </location>
</feature>
<protein>
    <submittedName>
        <fullName evidence="2">DUF1229 domain-containing protein</fullName>
    </submittedName>
</protein>
<feature type="transmembrane region" description="Helical" evidence="1">
    <location>
        <begin position="357"/>
        <end position="374"/>
    </location>
</feature>
<keyword evidence="1" id="KW-0472">Membrane</keyword>
<name>A0ABS2UCK5_9LEPT</name>
<dbReference type="Pfam" id="PF06797">
    <property type="entry name" value="DUF1229"/>
    <property type="match status" value="2"/>
</dbReference>
<accession>A0ABS2UCK5</accession>